<evidence type="ECO:0000313" key="2">
    <source>
        <dbReference type="Proteomes" id="UP000278807"/>
    </source>
</evidence>
<protein>
    <submittedName>
        <fullName evidence="1 3">Uncharacterized protein</fullName>
    </submittedName>
</protein>
<sequence>MVARCDWMCRRHEPMRYLSFSLPFENLIFSRWQQVAHLVCECKSETTLGLNFDEYQAGGIGYTDLNTNPPEENVSFLG</sequence>
<evidence type="ECO:0000313" key="3">
    <source>
        <dbReference type="WBParaSite" id="HNAJ_0000480701-mRNA-1"/>
    </source>
</evidence>
<gene>
    <name evidence="1" type="ORF">HNAJ_LOCUS4805</name>
</gene>
<proteinExistence type="predicted"/>
<name>A0A0R3TCL8_RODNA</name>
<dbReference type="AlphaFoldDB" id="A0A0R3TCL8"/>
<dbReference type="WBParaSite" id="HNAJ_0000480701-mRNA-1">
    <property type="protein sequence ID" value="HNAJ_0000480701-mRNA-1"/>
    <property type="gene ID" value="HNAJ_0000480701"/>
</dbReference>
<dbReference type="Proteomes" id="UP000278807">
    <property type="component" value="Unassembled WGS sequence"/>
</dbReference>
<reference evidence="1 2" key="2">
    <citation type="submission" date="2018-11" db="EMBL/GenBank/DDBJ databases">
        <authorList>
            <consortium name="Pathogen Informatics"/>
        </authorList>
    </citation>
    <scope>NUCLEOTIDE SEQUENCE [LARGE SCALE GENOMIC DNA]</scope>
</reference>
<evidence type="ECO:0000313" key="1">
    <source>
        <dbReference type="EMBL" id="VDO00665.1"/>
    </source>
</evidence>
<keyword evidence="2" id="KW-1185">Reference proteome</keyword>
<dbReference type="EMBL" id="UZAE01003662">
    <property type="protein sequence ID" value="VDO00665.1"/>
    <property type="molecule type" value="Genomic_DNA"/>
</dbReference>
<accession>A0A0R3TCL8</accession>
<organism evidence="3">
    <name type="scientific">Rodentolepis nana</name>
    <name type="common">Dwarf tapeworm</name>
    <name type="synonym">Hymenolepis nana</name>
    <dbReference type="NCBI Taxonomy" id="102285"/>
    <lineage>
        <taxon>Eukaryota</taxon>
        <taxon>Metazoa</taxon>
        <taxon>Spiralia</taxon>
        <taxon>Lophotrochozoa</taxon>
        <taxon>Platyhelminthes</taxon>
        <taxon>Cestoda</taxon>
        <taxon>Eucestoda</taxon>
        <taxon>Cyclophyllidea</taxon>
        <taxon>Hymenolepididae</taxon>
        <taxon>Rodentolepis</taxon>
    </lineage>
</organism>
<reference evidence="3" key="1">
    <citation type="submission" date="2017-02" db="UniProtKB">
        <authorList>
            <consortium name="WormBaseParasite"/>
        </authorList>
    </citation>
    <scope>IDENTIFICATION</scope>
</reference>